<dbReference type="InterPro" id="IPR001709">
    <property type="entry name" value="Flavoprot_Pyr_Nucl_cyt_Rdtase"/>
</dbReference>
<dbReference type="EMBL" id="JAEMNV010000010">
    <property type="protein sequence ID" value="MBJ8342246.1"/>
    <property type="molecule type" value="Genomic_DNA"/>
</dbReference>
<dbReference type="RefSeq" id="WP_199707620.1">
    <property type="nucleotide sequence ID" value="NZ_JAEMNV010000010.1"/>
</dbReference>
<dbReference type="InterPro" id="IPR039261">
    <property type="entry name" value="FNR_nucleotide-bd"/>
</dbReference>
<keyword evidence="6" id="KW-1185">Reference proteome</keyword>
<dbReference type="AlphaFoldDB" id="A0A934NVN8"/>
<keyword evidence="2" id="KW-0001">2Fe-2S</keyword>
<keyword evidence="2" id="KW-0479">Metal-binding</keyword>
<keyword evidence="3" id="KW-0411">Iron-sulfur</keyword>
<gene>
    <name evidence="5" type="ORF">JGU71_25470</name>
</gene>
<dbReference type="CDD" id="cd06217">
    <property type="entry name" value="FNR_iron_sulfur_binding_3"/>
    <property type="match status" value="1"/>
</dbReference>
<keyword evidence="2" id="KW-0408">Iron</keyword>
<dbReference type="InterPro" id="IPR017938">
    <property type="entry name" value="Riboflavin_synthase-like_b-brl"/>
</dbReference>
<dbReference type="SUPFAM" id="SSF63380">
    <property type="entry name" value="Riboflavin synthase domain-like"/>
    <property type="match status" value="1"/>
</dbReference>
<name>A0A934NVN8_9NOCA</name>
<dbReference type="Pfam" id="PF00175">
    <property type="entry name" value="NAD_binding_1"/>
    <property type="match status" value="1"/>
</dbReference>
<organism evidence="5 6">
    <name type="scientific">Antrihabitans stalagmiti</name>
    <dbReference type="NCBI Taxonomy" id="2799499"/>
    <lineage>
        <taxon>Bacteria</taxon>
        <taxon>Bacillati</taxon>
        <taxon>Actinomycetota</taxon>
        <taxon>Actinomycetes</taxon>
        <taxon>Mycobacteriales</taxon>
        <taxon>Nocardiaceae</taxon>
        <taxon>Antrihabitans</taxon>
    </lineage>
</organism>
<dbReference type="GO" id="GO:0016491">
    <property type="term" value="F:oxidoreductase activity"/>
    <property type="evidence" value="ECO:0007669"/>
    <property type="project" value="InterPro"/>
</dbReference>
<feature type="domain" description="FAD-binding FR-type" evidence="4">
    <location>
        <begin position="10"/>
        <end position="111"/>
    </location>
</feature>
<evidence type="ECO:0000256" key="2">
    <source>
        <dbReference type="ARBA" id="ARBA00022714"/>
    </source>
</evidence>
<evidence type="ECO:0000313" key="6">
    <source>
        <dbReference type="Proteomes" id="UP000655868"/>
    </source>
</evidence>
<dbReference type="InterPro" id="IPR050415">
    <property type="entry name" value="MRET"/>
</dbReference>
<dbReference type="PANTHER" id="PTHR47354">
    <property type="entry name" value="NADH OXIDOREDUCTASE HCR"/>
    <property type="match status" value="1"/>
</dbReference>
<dbReference type="PROSITE" id="PS51384">
    <property type="entry name" value="FAD_FR"/>
    <property type="match status" value="1"/>
</dbReference>
<evidence type="ECO:0000259" key="4">
    <source>
        <dbReference type="PROSITE" id="PS51384"/>
    </source>
</evidence>
<evidence type="ECO:0000256" key="3">
    <source>
        <dbReference type="ARBA" id="ARBA00023014"/>
    </source>
</evidence>
<sequence>MARAKVLGRLNWQVATVADVRVESVSAATLVLEVDDWPGHRAGQHVDLRLTAEDGYTAQRSYSIASAATDDRLELTIDHLPDGEVSTYLTQVVEVGDQLEIRGPLGGWFVWDVDDPRPVLLIGGGSGLVPLMAMVRTRLHNPDAAPFHLVYSTRSPHDSLFATELVDSTGPDLSVATIYTRTAPPNSARPPSRITAADLDVPGFLAADAPAVFVCGSNGFVEAAANLLLALGHSAANIKTERFGPTGGQP</sequence>
<accession>A0A934NVN8</accession>
<protein>
    <submittedName>
        <fullName evidence="5">Ferredoxin reductase</fullName>
    </submittedName>
</protein>
<dbReference type="GO" id="GO:0051537">
    <property type="term" value="F:2 iron, 2 sulfur cluster binding"/>
    <property type="evidence" value="ECO:0007669"/>
    <property type="project" value="UniProtKB-KW"/>
</dbReference>
<comment type="caution">
    <text evidence="5">The sequence shown here is derived from an EMBL/GenBank/DDBJ whole genome shotgun (WGS) entry which is preliminary data.</text>
</comment>
<proteinExistence type="predicted"/>
<dbReference type="PRINTS" id="PR00406">
    <property type="entry name" value="CYTB5RDTASE"/>
</dbReference>
<dbReference type="Gene3D" id="3.40.50.80">
    <property type="entry name" value="Nucleotide-binding domain of ferredoxin-NADP reductase (FNR) module"/>
    <property type="match status" value="1"/>
</dbReference>
<reference evidence="5" key="1">
    <citation type="submission" date="2020-12" db="EMBL/GenBank/DDBJ databases">
        <title>Antrihabitans popcorni sp. nov. and Antrihabitans auranticaus sp. nov., isolated from a larva cave.</title>
        <authorList>
            <person name="Lee S.D."/>
            <person name="Kim I.S."/>
        </authorList>
    </citation>
    <scope>NUCLEOTIDE SEQUENCE</scope>
    <source>
        <strain evidence="5">YC3-6</strain>
    </source>
</reference>
<dbReference type="Gene3D" id="2.40.30.10">
    <property type="entry name" value="Translation factors"/>
    <property type="match status" value="1"/>
</dbReference>
<evidence type="ECO:0000313" key="5">
    <source>
        <dbReference type="EMBL" id="MBJ8342246.1"/>
    </source>
</evidence>
<dbReference type="SUPFAM" id="SSF52343">
    <property type="entry name" value="Ferredoxin reductase-like, C-terminal NADP-linked domain"/>
    <property type="match status" value="1"/>
</dbReference>
<dbReference type="PANTHER" id="PTHR47354:SF5">
    <property type="entry name" value="PROTEIN RFBI"/>
    <property type="match status" value="1"/>
</dbReference>
<dbReference type="InterPro" id="IPR008333">
    <property type="entry name" value="Cbr1-like_FAD-bd_dom"/>
</dbReference>
<dbReference type="InterPro" id="IPR017927">
    <property type="entry name" value="FAD-bd_FR_type"/>
</dbReference>
<dbReference type="InterPro" id="IPR001433">
    <property type="entry name" value="OxRdtase_FAD/NAD-bd"/>
</dbReference>
<dbReference type="PRINTS" id="PR00371">
    <property type="entry name" value="FPNCR"/>
</dbReference>
<dbReference type="Pfam" id="PF00970">
    <property type="entry name" value="FAD_binding_6"/>
    <property type="match status" value="1"/>
</dbReference>
<evidence type="ECO:0000256" key="1">
    <source>
        <dbReference type="ARBA" id="ARBA00001974"/>
    </source>
</evidence>
<comment type="cofactor">
    <cofactor evidence="1">
        <name>FAD</name>
        <dbReference type="ChEBI" id="CHEBI:57692"/>
    </cofactor>
</comment>
<dbReference type="Proteomes" id="UP000655868">
    <property type="component" value="Unassembled WGS sequence"/>
</dbReference>